<gene>
    <name evidence="2" type="ORF">D1632_01430</name>
</gene>
<feature type="region of interest" description="Disordered" evidence="1">
    <location>
        <begin position="62"/>
        <end position="83"/>
    </location>
</feature>
<name>A0A3M7LD81_9FLAO</name>
<sequence>MLPGLNWQYTIHKDTKLIYVITSKNKKMTPNKTKIKLTALKIVKSLNKKTIAVTFGGTLQLDNHSTGRDSQARDIESHWSDNI</sequence>
<evidence type="ECO:0000313" key="2">
    <source>
        <dbReference type="EMBL" id="RMZ60671.1"/>
    </source>
</evidence>
<feature type="compositionally biased region" description="Basic and acidic residues" evidence="1">
    <location>
        <begin position="65"/>
        <end position="83"/>
    </location>
</feature>
<dbReference type="AlphaFoldDB" id="A0A3M7LD81"/>
<dbReference type="Proteomes" id="UP000267524">
    <property type="component" value="Unassembled WGS sequence"/>
</dbReference>
<dbReference type="RefSeq" id="WP_122545480.1">
    <property type="nucleotide sequence ID" value="NZ_QWIV01000005.1"/>
</dbReference>
<dbReference type="EMBL" id="QWIV01000005">
    <property type="protein sequence ID" value="RMZ60671.1"/>
    <property type="molecule type" value="Genomic_DNA"/>
</dbReference>
<proteinExistence type="predicted"/>
<reference evidence="2 3" key="1">
    <citation type="submission" date="2018-08" db="EMBL/GenBank/DDBJ databases">
        <title>Chryseobacterium nematophagum: a novel matrix digesting pathogen of nematodes.</title>
        <authorList>
            <person name="Page A."/>
            <person name="Roberts M."/>
            <person name="Felix M.-A."/>
            <person name="Weir W."/>
        </authorList>
    </citation>
    <scope>NUCLEOTIDE SEQUENCE [LARGE SCALE GENOMIC DNA]</scope>
    <source>
        <strain evidence="2 3">JUb275</strain>
    </source>
</reference>
<organism evidence="2 3">
    <name type="scientific">Chryseobacterium nematophagum</name>
    <dbReference type="NCBI Taxonomy" id="2305228"/>
    <lineage>
        <taxon>Bacteria</taxon>
        <taxon>Pseudomonadati</taxon>
        <taxon>Bacteroidota</taxon>
        <taxon>Flavobacteriia</taxon>
        <taxon>Flavobacteriales</taxon>
        <taxon>Weeksellaceae</taxon>
        <taxon>Chryseobacterium group</taxon>
        <taxon>Chryseobacterium</taxon>
    </lineage>
</organism>
<evidence type="ECO:0000313" key="3">
    <source>
        <dbReference type="Proteomes" id="UP000267524"/>
    </source>
</evidence>
<comment type="caution">
    <text evidence="2">The sequence shown here is derived from an EMBL/GenBank/DDBJ whole genome shotgun (WGS) entry which is preliminary data.</text>
</comment>
<protein>
    <submittedName>
        <fullName evidence="2">Uncharacterized protein</fullName>
    </submittedName>
</protein>
<evidence type="ECO:0000256" key="1">
    <source>
        <dbReference type="SAM" id="MobiDB-lite"/>
    </source>
</evidence>
<accession>A0A3M7LD81</accession>
<keyword evidence="3" id="KW-1185">Reference proteome</keyword>